<dbReference type="FunFam" id="3.30.70.270:FF:000001">
    <property type="entry name" value="Diguanylate cyclase domain protein"/>
    <property type="match status" value="1"/>
</dbReference>
<evidence type="ECO:0000313" key="5">
    <source>
        <dbReference type="Proteomes" id="UP000216063"/>
    </source>
</evidence>
<sequence length="393" mass="43135">MGVSAAQWLSTLAAAGVPAFHCRRATGELSIVSRTPEFMAAMQSVSGRLDERSLLERLDEQWPSSAGADSFAIAAAHEPAWHCMIRAVEAEQGEYLAILRLPEELQAPSDAFFTIVENLPDVVTRFDREFRCRYANPPMAKLTGIPTETRLGKTHAEVGVSTDLATAFQAAYQRVFDTGKPVEIEFDYLAATGLRHYLGRATPEFDNEGRAQTVLSVVRDISDVRRLQHQLEQLARTDPLTSLLNRRSFTSRLDLELDRVRRSQGGFSLLLLDLDNFKDINDRFGHVAGDRVLETVGRILIEETRPHDVAARLGGDEFCVALIDTDAASAQAVAQRIGRRVSDITDEGRPLGISVSVGIAAAEEQDLTAQDLLARVDALMYQVKSGGNETGPS</sequence>
<dbReference type="InterPro" id="IPR013656">
    <property type="entry name" value="PAS_4"/>
</dbReference>
<name>A0A255DK81_9MYCO</name>
<proteinExistence type="predicted"/>
<feature type="domain" description="GGDEF" evidence="3">
    <location>
        <begin position="265"/>
        <end position="393"/>
    </location>
</feature>
<comment type="caution">
    <text evidence="4">The sequence shown here is derived from an EMBL/GenBank/DDBJ whole genome shotgun (WGS) entry which is preliminary data.</text>
</comment>
<evidence type="ECO:0000259" key="1">
    <source>
        <dbReference type="PROSITE" id="PS50112"/>
    </source>
</evidence>
<dbReference type="NCBIfam" id="TIGR00229">
    <property type="entry name" value="sensory_box"/>
    <property type="match status" value="1"/>
</dbReference>
<dbReference type="PANTHER" id="PTHR44757:SF2">
    <property type="entry name" value="BIOFILM ARCHITECTURE MAINTENANCE PROTEIN MBAA"/>
    <property type="match status" value="1"/>
</dbReference>
<reference evidence="4 5" key="1">
    <citation type="submission" date="2017-07" db="EMBL/GenBank/DDBJ databases">
        <title>The new phylogeny of genus Mycobacterium.</title>
        <authorList>
            <person name="Tortoli E."/>
            <person name="Trovato A."/>
            <person name="Cirillo D.M."/>
        </authorList>
    </citation>
    <scope>NUCLEOTIDE SEQUENCE [LARGE SCALE GENOMIC DNA]</scope>
    <source>
        <strain evidence="4 5">ATCC 33027</strain>
    </source>
</reference>
<protein>
    <recommendedName>
        <fullName evidence="6">Sensor domain-containing diguanylate cyclase</fullName>
    </recommendedName>
</protein>
<dbReference type="PROSITE" id="PS50887">
    <property type="entry name" value="GGDEF"/>
    <property type="match status" value="1"/>
</dbReference>
<dbReference type="SUPFAM" id="SSF55785">
    <property type="entry name" value="PYP-like sensor domain (PAS domain)"/>
    <property type="match status" value="1"/>
</dbReference>
<evidence type="ECO:0000313" key="4">
    <source>
        <dbReference type="EMBL" id="OYN79867.1"/>
    </source>
</evidence>
<dbReference type="RefSeq" id="WP_094479133.1">
    <property type="nucleotide sequence ID" value="NZ_NOZR01000007.1"/>
</dbReference>
<feature type="domain" description="PAC" evidence="2">
    <location>
        <begin position="182"/>
        <end position="233"/>
    </location>
</feature>
<dbReference type="InterPro" id="IPR029787">
    <property type="entry name" value="Nucleotide_cyclase"/>
</dbReference>
<dbReference type="CDD" id="cd00130">
    <property type="entry name" value="PAS"/>
    <property type="match status" value="1"/>
</dbReference>
<dbReference type="EMBL" id="NOZR01000007">
    <property type="protein sequence ID" value="OYN79867.1"/>
    <property type="molecule type" value="Genomic_DNA"/>
</dbReference>
<dbReference type="Pfam" id="PF08448">
    <property type="entry name" value="PAS_4"/>
    <property type="match status" value="1"/>
</dbReference>
<dbReference type="InterPro" id="IPR043128">
    <property type="entry name" value="Rev_trsase/Diguanyl_cyclase"/>
</dbReference>
<dbReference type="PROSITE" id="PS50112">
    <property type="entry name" value="PAS"/>
    <property type="match status" value="1"/>
</dbReference>
<accession>A0A255DK81</accession>
<dbReference type="Proteomes" id="UP000216063">
    <property type="component" value="Unassembled WGS sequence"/>
</dbReference>
<organism evidence="4 5">
    <name type="scientific">Mycolicibacterium sphagni</name>
    <dbReference type="NCBI Taxonomy" id="1786"/>
    <lineage>
        <taxon>Bacteria</taxon>
        <taxon>Bacillati</taxon>
        <taxon>Actinomycetota</taxon>
        <taxon>Actinomycetes</taxon>
        <taxon>Mycobacteriales</taxon>
        <taxon>Mycobacteriaceae</taxon>
        <taxon>Mycolicibacterium</taxon>
    </lineage>
</organism>
<dbReference type="CDD" id="cd01949">
    <property type="entry name" value="GGDEF"/>
    <property type="match status" value="1"/>
</dbReference>
<dbReference type="NCBIfam" id="TIGR00254">
    <property type="entry name" value="GGDEF"/>
    <property type="match status" value="1"/>
</dbReference>
<dbReference type="OrthoDB" id="23692at2"/>
<dbReference type="Gene3D" id="3.30.450.20">
    <property type="entry name" value="PAS domain"/>
    <property type="match status" value="1"/>
</dbReference>
<dbReference type="InterPro" id="IPR000160">
    <property type="entry name" value="GGDEF_dom"/>
</dbReference>
<dbReference type="InterPro" id="IPR035965">
    <property type="entry name" value="PAS-like_dom_sf"/>
</dbReference>
<feature type="domain" description="PAS" evidence="1">
    <location>
        <begin position="108"/>
        <end position="179"/>
    </location>
</feature>
<dbReference type="PANTHER" id="PTHR44757">
    <property type="entry name" value="DIGUANYLATE CYCLASE DGCP"/>
    <property type="match status" value="1"/>
</dbReference>
<dbReference type="Gene3D" id="3.30.70.270">
    <property type="match status" value="1"/>
</dbReference>
<dbReference type="SMART" id="SM00267">
    <property type="entry name" value="GGDEF"/>
    <property type="match status" value="1"/>
</dbReference>
<dbReference type="InterPro" id="IPR052155">
    <property type="entry name" value="Biofilm_reg_signaling"/>
</dbReference>
<evidence type="ECO:0008006" key="6">
    <source>
        <dbReference type="Google" id="ProtNLM"/>
    </source>
</evidence>
<keyword evidence="5" id="KW-1185">Reference proteome</keyword>
<dbReference type="InterPro" id="IPR000014">
    <property type="entry name" value="PAS"/>
</dbReference>
<dbReference type="Pfam" id="PF00990">
    <property type="entry name" value="GGDEF"/>
    <property type="match status" value="1"/>
</dbReference>
<gene>
    <name evidence="4" type="ORF">CG716_10380</name>
</gene>
<evidence type="ECO:0000259" key="2">
    <source>
        <dbReference type="PROSITE" id="PS50113"/>
    </source>
</evidence>
<dbReference type="InterPro" id="IPR000700">
    <property type="entry name" value="PAS-assoc_C"/>
</dbReference>
<dbReference type="AlphaFoldDB" id="A0A255DK81"/>
<dbReference type="SMART" id="SM00091">
    <property type="entry name" value="PAS"/>
    <property type="match status" value="1"/>
</dbReference>
<evidence type="ECO:0000259" key="3">
    <source>
        <dbReference type="PROSITE" id="PS50887"/>
    </source>
</evidence>
<dbReference type="SUPFAM" id="SSF55073">
    <property type="entry name" value="Nucleotide cyclase"/>
    <property type="match status" value="1"/>
</dbReference>
<dbReference type="PROSITE" id="PS50113">
    <property type="entry name" value="PAC"/>
    <property type="match status" value="1"/>
</dbReference>